<dbReference type="AlphaFoldDB" id="A0A1W1H560"/>
<comment type="catalytic activity">
    <reaction evidence="1">
        <text>ATP + protein L-histidine = ADP + protein N-phospho-L-histidine.</text>
        <dbReference type="EC" id="2.7.13.3"/>
    </reaction>
</comment>
<evidence type="ECO:0000256" key="7">
    <source>
        <dbReference type="ARBA" id="ARBA00022840"/>
    </source>
</evidence>
<dbReference type="STRING" id="1246637.MTBBW1_1040043"/>
<dbReference type="Pfam" id="PF13185">
    <property type="entry name" value="GAF_2"/>
    <property type="match status" value="1"/>
</dbReference>
<evidence type="ECO:0000256" key="3">
    <source>
        <dbReference type="ARBA" id="ARBA00022553"/>
    </source>
</evidence>
<dbReference type="Pfam" id="PF07568">
    <property type="entry name" value="HisKA_2"/>
    <property type="match status" value="1"/>
</dbReference>
<dbReference type="SUPFAM" id="SSF55781">
    <property type="entry name" value="GAF domain-like"/>
    <property type="match status" value="1"/>
</dbReference>
<evidence type="ECO:0000313" key="10">
    <source>
        <dbReference type="Proteomes" id="UP000191931"/>
    </source>
</evidence>
<dbReference type="GO" id="GO:0004673">
    <property type="term" value="F:protein histidine kinase activity"/>
    <property type="evidence" value="ECO:0007669"/>
    <property type="project" value="UniProtKB-EC"/>
</dbReference>
<sequence length="666" mass="76587">MAAMTVYLVTVTSIHNQAQSDMNFNNKENEKELLIIQRDLGIALSSTSDFHKALKICIDSVLRIDGVDFAGIYLNDSSDGSFKLHAHSDIDPEFLKLASCYEFDSPQAALLYKKQSVFSTYEKVLNDLKLPRKEINQKLSFGIHALGMIPMLHEGKITGCLNVASGSLDYFEEYICYALESIASQMAGALARIQSINDLKINQQNFKTLFDNLDDFLFVLDEQGMIVEFNPVVPERLCYTEKELLRMSVLELHPPERRLEAQEIITEMLAGRLRYCPIPLLKKNGEHIPVETAVALGQWNRKKAIFGISRDITRRLESEKARKVSENRLRVAIDAMDEGFALYDSEDRLVLFNSQYKELHSPFTEMIMTGKKFEDIIRYGVRNGYYKDALGKEEEWIQWRIKRHHEGAGSLQIKSENDRWIKISECRTEDGCTVGFLVDITEMKQKECLIEQALAEKETLLRELHHRVKNNMQVISSLLKLQASKLENHSTMVAFEEAESRIHSMALVHETLYQSDNFAEISLQLYFEKLSGYIMHMFSDIMELTVHVDAESVVLPLKQSINCGLIATELLTNSLKHAFPENVKIHDVQHSRFVRIEVKERDNYLQFSVADNGKGFPKGFNWKESRTLGLRLVRELVERELRGTLELVETQGICWIISWNRNIVFH</sequence>
<dbReference type="InterPro" id="IPR000014">
    <property type="entry name" value="PAS"/>
</dbReference>
<evidence type="ECO:0000256" key="4">
    <source>
        <dbReference type="ARBA" id="ARBA00022679"/>
    </source>
</evidence>
<gene>
    <name evidence="9" type="ORF">MTBBW1_1040043</name>
</gene>
<dbReference type="PROSITE" id="PS50112">
    <property type="entry name" value="PAS"/>
    <property type="match status" value="1"/>
</dbReference>
<name>A0A1W1H560_9BACT</name>
<keyword evidence="7" id="KW-0067">ATP-binding</keyword>
<evidence type="ECO:0000256" key="2">
    <source>
        <dbReference type="ARBA" id="ARBA00012438"/>
    </source>
</evidence>
<keyword evidence="4" id="KW-0808">Transferase</keyword>
<evidence type="ECO:0000256" key="6">
    <source>
        <dbReference type="ARBA" id="ARBA00022777"/>
    </source>
</evidence>
<keyword evidence="10" id="KW-1185">Reference proteome</keyword>
<evidence type="ECO:0000256" key="5">
    <source>
        <dbReference type="ARBA" id="ARBA00022741"/>
    </source>
</evidence>
<dbReference type="InterPro" id="IPR013767">
    <property type="entry name" value="PAS_fold"/>
</dbReference>
<dbReference type="Pfam" id="PF02518">
    <property type="entry name" value="HATPase_c"/>
    <property type="match status" value="1"/>
</dbReference>
<dbReference type="InterPro" id="IPR003018">
    <property type="entry name" value="GAF"/>
</dbReference>
<dbReference type="CDD" id="cd00130">
    <property type="entry name" value="PAS"/>
    <property type="match status" value="1"/>
</dbReference>
<dbReference type="OrthoDB" id="5342753at2"/>
<keyword evidence="3" id="KW-0597">Phosphoprotein</keyword>
<dbReference type="GO" id="GO:0006355">
    <property type="term" value="P:regulation of DNA-templated transcription"/>
    <property type="evidence" value="ECO:0007669"/>
    <property type="project" value="InterPro"/>
</dbReference>
<reference evidence="9 10" key="1">
    <citation type="submission" date="2017-03" db="EMBL/GenBank/DDBJ databases">
        <authorList>
            <person name="Afonso C.L."/>
            <person name="Miller P.J."/>
            <person name="Scott M.A."/>
            <person name="Spackman E."/>
            <person name="Goraichik I."/>
            <person name="Dimitrov K.M."/>
            <person name="Suarez D.L."/>
            <person name="Swayne D.E."/>
        </authorList>
    </citation>
    <scope>NUCLEOTIDE SEQUENCE [LARGE SCALE GENOMIC DNA]</scope>
    <source>
        <strain evidence="9">PRJEB14757</strain>
    </source>
</reference>
<dbReference type="InterPro" id="IPR036890">
    <property type="entry name" value="HATPase_C_sf"/>
</dbReference>
<dbReference type="Gene3D" id="3.30.450.20">
    <property type="entry name" value="PAS domain"/>
    <property type="match status" value="2"/>
</dbReference>
<dbReference type="PANTHER" id="PTHR41523">
    <property type="entry name" value="TWO-COMPONENT SYSTEM SENSOR PROTEIN"/>
    <property type="match status" value="1"/>
</dbReference>
<dbReference type="EC" id="2.7.13.3" evidence="2"/>
<proteinExistence type="predicted"/>
<dbReference type="InterPro" id="IPR035965">
    <property type="entry name" value="PAS-like_dom_sf"/>
</dbReference>
<dbReference type="Proteomes" id="UP000191931">
    <property type="component" value="Unassembled WGS sequence"/>
</dbReference>
<dbReference type="SUPFAM" id="SSF55785">
    <property type="entry name" value="PYP-like sensor domain (PAS domain)"/>
    <property type="match status" value="2"/>
</dbReference>
<dbReference type="NCBIfam" id="TIGR00229">
    <property type="entry name" value="sensory_box"/>
    <property type="match status" value="1"/>
</dbReference>
<dbReference type="EMBL" id="FWEV01000007">
    <property type="protein sequence ID" value="SLM27586.1"/>
    <property type="molecule type" value="Genomic_DNA"/>
</dbReference>
<dbReference type="InterPro" id="IPR029016">
    <property type="entry name" value="GAF-like_dom_sf"/>
</dbReference>
<keyword evidence="5" id="KW-0547">Nucleotide-binding</keyword>
<dbReference type="Gene3D" id="3.30.565.10">
    <property type="entry name" value="Histidine kinase-like ATPase, C-terminal domain"/>
    <property type="match status" value="1"/>
</dbReference>
<dbReference type="InterPro" id="IPR003594">
    <property type="entry name" value="HATPase_dom"/>
</dbReference>
<keyword evidence="6" id="KW-0418">Kinase</keyword>
<protein>
    <recommendedName>
        <fullName evidence="2">histidine kinase</fullName>
        <ecNumber evidence="2">2.7.13.3</ecNumber>
    </recommendedName>
</protein>
<dbReference type="SMART" id="SM00091">
    <property type="entry name" value="PAS"/>
    <property type="match status" value="2"/>
</dbReference>
<evidence type="ECO:0000313" key="9">
    <source>
        <dbReference type="EMBL" id="SLM27586.1"/>
    </source>
</evidence>
<dbReference type="InterPro" id="IPR011495">
    <property type="entry name" value="Sig_transdc_His_kin_sub2_dim/P"/>
</dbReference>
<dbReference type="SUPFAM" id="SSF55874">
    <property type="entry name" value="ATPase domain of HSP90 chaperone/DNA topoisomerase II/histidine kinase"/>
    <property type="match status" value="1"/>
</dbReference>
<dbReference type="GO" id="GO:0005524">
    <property type="term" value="F:ATP binding"/>
    <property type="evidence" value="ECO:0007669"/>
    <property type="project" value="UniProtKB-KW"/>
</dbReference>
<dbReference type="Pfam" id="PF12860">
    <property type="entry name" value="PAS_7"/>
    <property type="match status" value="1"/>
</dbReference>
<evidence type="ECO:0000256" key="1">
    <source>
        <dbReference type="ARBA" id="ARBA00000085"/>
    </source>
</evidence>
<dbReference type="PANTHER" id="PTHR41523:SF8">
    <property type="entry name" value="ETHYLENE RESPONSE SENSOR PROTEIN"/>
    <property type="match status" value="1"/>
</dbReference>
<dbReference type="Gene3D" id="3.30.450.40">
    <property type="match status" value="1"/>
</dbReference>
<feature type="domain" description="PAS" evidence="8">
    <location>
        <begin position="202"/>
        <end position="272"/>
    </location>
</feature>
<evidence type="ECO:0000259" key="8">
    <source>
        <dbReference type="PROSITE" id="PS50112"/>
    </source>
</evidence>
<dbReference type="RefSeq" id="WP_080804036.1">
    <property type="nucleotide sequence ID" value="NZ_LT828545.1"/>
</dbReference>
<dbReference type="Pfam" id="PF00989">
    <property type="entry name" value="PAS"/>
    <property type="match status" value="1"/>
</dbReference>
<accession>A0A1W1H560</accession>
<organism evidence="9 10">
    <name type="scientific">Desulfamplus magnetovallimortis</name>
    <dbReference type="NCBI Taxonomy" id="1246637"/>
    <lineage>
        <taxon>Bacteria</taxon>
        <taxon>Pseudomonadati</taxon>
        <taxon>Thermodesulfobacteriota</taxon>
        <taxon>Desulfobacteria</taxon>
        <taxon>Desulfobacterales</taxon>
        <taxon>Desulfobacteraceae</taxon>
        <taxon>Desulfamplus</taxon>
    </lineage>
</organism>